<dbReference type="InterPro" id="IPR055140">
    <property type="entry name" value="Thiolase_C_2"/>
</dbReference>
<evidence type="ECO:0000313" key="2">
    <source>
        <dbReference type="EMBL" id="SVA79167.1"/>
    </source>
</evidence>
<sequence>VVGYAHSPVSRNADVSLGELTLRTVLEAVADAGLDKGDIDGFTTGALFPSSGGRAPVDGEHIVTSDWLVEHLGIQPRWLCGFQGIGQICGSVVLAANAVSSGSADYVVVHRAMYNPPGRYHANSMTRAEGNAQWTAPHGFWGPPAHIALPYMEYMQRYGATREEMATVVEGARQAGSRVPWSHWYQNPLESGEYLGARMIADPISVLDCDIPITGVGAFVLTSAARARDLPNRPVYVAGFAQGRSPSTNGVGAWTLESIQEGGRAVAEILWKSCGFGPEEVDVPQVYDGFSPFVYFWLEALGFCQEGTAHEYVQGSDISPGLPFRVGGGALGNGRMHGVPQMLESYLQLAGRADGRQLDGVETAIACQAAPNMGGVVAYTNAR</sequence>
<proteinExistence type="predicted"/>
<feature type="non-terminal residue" evidence="2">
    <location>
        <position position="1"/>
    </location>
</feature>
<dbReference type="CDD" id="cd00829">
    <property type="entry name" value="SCP-x_thiolase"/>
    <property type="match status" value="1"/>
</dbReference>
<dbReference type="SUPFAM" id="SSF53901">
    <property type="entry name" value="Thiolase-like"/>
    <property type="match status" value="1"/>
</dbReference>
<dbReference type="PANTHER" id="PTHR42870:SF1">
    <property type="entry name" value="NON-SPECIFIC LIPID-TRANSFER PROTEIN-LIKE 2"/>
    <property type="match status" value="1"/>
</dbReference>
<dbReference type="GO" id="GO:0016747">
    <property type="term" value="F:acyltransferase activity, transferring groups other than amino-acyl groups"/>
    <property type="evidence" value="ECO:0007669"/>
    <property type="project" value="InterPro"/>
</dbReference>
<organism evidence="2">
    <name type="scientific">marine metagenome</name>
    <dbReference type="NCBI Taxonomy" id="408172"/>
    <lineage>
        <taxon>unclassified sequences</taxon>
        <taxon>metagenomes</taxon>
        <taxon>ecological metagenomes</taxon>
    </lineage>
</organism>
<dbReference type="Pfam" id="PF22691">
    <property type="entry name" value="Thiolase_C_1"/>
    <property type="match status" value="1"/>
</dbReference>
<feature type="domain" description="Thiolase C-terminal" evidence="1">
    <location>
        <begin position="267"/>
        <end position="368"/>
    </location>
</feature>
<dbReference type="PANTHER" id="PTHR42870">
    <property type="entry name" value="ACETYL-COA C-ACETYLTRANSFERASE"/>
    <property type="match status" value="1"/>
</dbReference>
<reference evidence="2" key="1">
    <citation type="submission" date="2018-05" db="EMBL/GenBank/DDBJ databases">
        <authorList>
            <person name="Lanie J.A."/>
            <person name="Ng W.-L."/>
            <person name="Kazmierczak K.M."/>
            <person name="Andrzejewski T.M."/>
            <person name="Davidsen T.M."/>
            <person name="Wayne K.J."/>
            <person name="Tettelin H."/>
            <person name="Glass J.I."/>
            <person name="Rusch D."/>
            <person name="Podicherti R."/>
            <person name="Tsui H.-C.T."/>
            <person name="Winkler M.E."/>
        </authorList>
    </citation>
    <scope>NUCLEOTIDE SEQUENCE</scope>
</reference>
<protein>
    <recommendedName>
        <fullName evidence="1">Thiolase C-terminal domain-containing protein</fullName>
    </recommendedName>
</protein>
<dbReference type="InterPro" id="IPR002155">
    <property type="entry name" value="Thiolase"/>
</dbReference>
<evidence type="ECO:0000259" key="1">
    <source>
        <dbReference type="Pfam" id="PF22691"/>
    </source>
</evidence>
<name>A0A381YRP0_9ZZZZ</name>
<dbReference type="EMBL" id="UINC01018784">
    <property type="protein sequence ID" value="SVA79167.1"/>
    <property type="molecule type" value="Genomic_DNA"/>
</dbReference>
<gene>
    <name evidence="2" type="ORF">METZ01_LOCUS132021</name>
</gene>
<accession>A0A381YRP0</accession>
<dbReference type="AlphaFoldDB" id="A0A381YRP0"/>
<dbReference type="InterPro" id="IPR016039">
    <property type="entry name" value="Thiolase-like"/>
</dbReference>
<dbReference type="PIRSF" id="PIRSF000429">
    <property type="entry name" value="Ac-CoA_Ac_transf"/>
    <property type="match status" value="1"/>
</dbReference>
<dbReference type="Gene3D" id="3.40.47.10">
    <property type="match status" value="1"/>
</dbReference>